<keyword evidence="3" id="KW-1185">Reference proteome</keyword>
<dbReference type="EMBL" id="CP011266">
    <property type="protein sequence ID" value="ALT68543.1"/>
    <property type="molecule type" value="Genomic_DNA"/>
</dbReference>
<accession>A0A0U3CSB6</accession>
<keyword evidence="1" id="KW-0812">Transmembrane</keyword>
<dbReference type="RefSeq" id="WP_058738857.1">
    <property type="nucleotide sequence ID" value="NZ_CP011266.1"/>
</dbReference>
<sequence>MVNLKDYAPFTGLLIFGNIENLILASQGAVAHVDPFILGGLSLIAVVIWLLLGAYGTKVAIKYADYIEIFGGVAIIVLGIQSMIEAMGVTLFP</sequence>
<gene>
    <name evidence="2" type="ORF">sm9_0750</name>
</gene>
<evidence type="ECO:0000313" key="2">
    <source>
        <dbReference type="EMBL" id="ALT68543.1"/>
    </source>
</evidence>
<dbReference type="OrthoDB" id="76805at2157"/>
<keyword evidence="1" id="KW-0472">Membrane</keyword>
<proteinExistence type="predicted"/>
<keyword evidence="1" id="KW-1133">Transmembrane helix</keyword>
<evidence type="ECO:0000313" key="3">
    <source>
        <dbReference type="Proteomes" id="UP000067738"/>
    </source>
</evidence>
<protein>
    <submittedName>
        <fullName evidence="2">Uncharacterized protein</fullName>
    </submittedName>
</protein>
<feature type="transmembrane region" description="Helical" evidence="1">
    <location>
        <begin position="36"/>
        <end position="57"/>
    </location>
</feature>
<organism evidence="2 3">
    <name type="scientific">Methanobrevibacter millerae</name>
    <dbReference type="NCBI Taxonomy" id="230361"/>
    <lineage>
        <taxon>Archaea</taxon>
        <taxon>Methanobacteriati</taxon>
        <taxon>Methanobacteriota</taxon>
        <taxon>Methanomada group</taxon>
        <taxon>Methanobacteria</taxon>
        <taxon>Methanobacteriales</taxon>
        <taxon>Methanobacteriaceae</taxon>
        <taxon>Methanobrevibacter</taxon>
    </lineage>
</organism>
<evidence type="ECO:0000256" key="1">
    <source>
        <dbReference type="SAM" id="Phobius"/>
    </source>
</evidence>
<dbReference type="PATRIC" id="fig|230361.4.peg.774"/>
<feature type="transmembrane region" description="Helical" evidence="1">
    <location>
        <begin position="7"/>
        <end position="30"/>
    </location>
</feature>
<dbReference type="AlphaFoldDB" id="A0A0U3CSB6"/>
<name>A0A0U3CSB6_9EURY</name>
<dbReference type="GeneID" id="26735722"/>
<dbReference type="Proteomes" id="UP000067738">
    <property type="component" value="Chromosome"/>
</dbReference>
<feature type="transmembrane region" description="Helical" evidence="1">
    <location>
        <begin position="69"/>
        <end position="92"/>
    </location>
</feature>
<dbReference type="KEGG" id="mmil:sm9_0750"/>
<reference evidence="2 3" key="1">
    <citation type="submission" date="2015-04" db="EMBL/GenBank/DDBJ databases">
        <title>The complete genome sequence of the rumen methanogen Methanobrevibacter millerae SM9.</title>
        <authorList>
            <person name="Leahy S.C."/>
            <person name="Kelly W.J."/>
            <person name="Pacheco D.M."/>
            <person name="Li D."/>
            <person name="Altermann E."/>
            <person name="Attwood G.T."/>
        </authorList>
    </citation>
    <scope>NUCLEOTIDE SEQUENCE [LARGE SCALE GENOMIC DNA]</scope>
    <source>
        <strain evidence="2 3">SM9</strain>
    </source>
</reference>